<protein>
    <submittedName>
        <fullName evidence="1">Uncharacterized protein</fullName>
    </submittedName>
</protein>
<dbReference type="STRING" id="395495.Lcho_2282"/>
<evidence type="ECO:0000313" key="2">
    <source>
        <dbReference type="Proteomes" id="UP000001693"/>
    </source>
</evidence>
<dbReference type="KEGG" id="lch:Lcho_2282"/>
<sequence length="151" mass="16958">MAFADIAAFIETSAEEYGAKLRGAKGNTVLYTFDGRFKVERRFADNITFDERLAAAKALIDECITEWSQGSRDEIKTLINDAFRVDQQGQVSTTRVLGLRRLNIVHPTWSRAMEAISDSVQVVGSSSYVRVYERIGDSDQYRQIPLDLASV</sequence>
<dbReference type="eggNOG" id="ENOG502ZBJ1">
    <property type="taxonomic scope" value="Bacteria"/>
</dbReference>
<dbReference type="OrthoDB" id="7554786at2"/>
<reference evidence="1 2" key="1">
    <citation type="submission" date="2008-03" db="EMBL/GenBank/DDBJ databases">
        <title>Complete sequence of Leptothrix cholodnii SP-6.</title>
        <authorList>
            <consortium name="US DOE Joint Genome Institute"/>
            <person name="Copeland A."/>
            <person name="Lucas S."/>
            <person name="Lapidus A."/>
            <person name="Glavina del Rio T."/>
            <person name="Dalin E."/>
            <person name="Tice H."/>
            <person name="Bruce D."/>
            <person name="Goodwin L."/>
            <person name="Pitluck S."/>
            <person name="Chertkov O."/>
            <person name="Brettin T."/>
            <person name="Detter J.C."/>
            <person name="Han C."/>
            <person name="Kuske C.R."/>
            <person name="Schmutz J."/>
            <person name="Larimer F."/>
            <person name="Land M."/>
            <person name="Hauser L."/>
            <person name="Kyrpides N."/>
            <person name="Lykidis A."/>
            <person name="Emerson D."/>
            <person name="Richardson P."/>
        </authorList>
    </citation>
    <scope>NUCLEOTIDE SEQUENCE [LARGE SCALE GENOMIC DNA]</scope>
    <source>
        <strain evidence="2">ATCC 51168 / LMG 8142 / SP-6</strain>
    </source>
</reference>
<name>B1Y426_LEPCP</name>
<dbReference type="RefSeq" id="WP_012347306.1">
    <property type="nucleotide sequence ID" value="NC_010524.1"/>
</dbReference>
<gene>
    <name evidence="1" type="ordered locus">Lcho_2282</name>
</gene>
<proteinExistence type="predicted"/>
<keyword evidence="2" id="KW-1185">Reference proteome</keyword>
<organism evidence="1 2">
    <name type="scientific">Leptothrix cholodnii (strain ATCC 51168 / LMG 8142 / SP-6)</name>
    <name type="common">Leptothrix discophora (strain SP-6)</name>
    <dbReference type="NCBI Taxonomy" id="395495"/>
    <lineage>
        <taxon>Bacteria</taxon>
        <taxon>Pseudomonadati</taxon>
        <taxon>Pseudomonadota</taxon>
        <taxon>Betaproteobacteria</taxon>
        <taxon>Burkholderiales</taxon>
        <taxon>Sphaerotilaceae</taxon>
        <taxon>Leptothrix</taxon>
    </lineage>
</organism>
<dbReference type="Proteomes" id="UP000001693">
    <property type="component" value="Chromosome"/>
</dbReference>
<dbReference type="HOGENOM" id="CLU_086570_0_0_4"/>
<dbReference type="InterPro" id="IPR021505">
    <property type="entry name" value="Phage_B3_Orf6"/>
</dbReference>
<accession>B1Y426</accession>
<dbReference type="EMBL" id="CP001013">
    <property type="protein sequence ID" value="ACB34548.1"/>
    <property type="molecule type" value="Genomic_DNA"/>
</dbReference>
<evidence type="ECO:0000313" key="1">
    <source>
        <dbReference type="EMBL" id="ACB34548.1"/>
    </source>
</evidence>
<dbReference type="Pfam" id="PF11363">
    <property type="entry name" value="DUF3164"/>
    <property type="match status" value="1"/>
</dbReference>
<dbReference type="AlphaFoldDB" id="B1Y426"/>